<evidence type="ECO:0000313" key="3">
    <source>
        <dbReference type="Proteomes" id="UP000266861"/>
    </source>
</evidence>
<reference evidence="2 3" key="1">
    <citation type="submission" date="2018-08" db="EMBL/GenBank/DDBJ databases">
        <title>Genome and evolution of the arbuscular mycorrhizal fungus Diversispora epigaea (formerly Glomus versiforme) and its bacterial endosymbionts.</title>
        <authorList>
            <person name="Sun X."/>
            <person name="Fei Z."/>
            <person name="Harrison M."/>
        </authorList>
    </citation>
    <scope>NUCLEOTIDE SEQUENCE [LARGE SCALE GENOMIC DNA]</scope>
    <source>
        <strain evidence="2 3">IT104</strain>
    </source>
</reference>
<dbReference type="OrthoDB" id="2419370at2759"/>
<comment type="caution">
    <text evidence="2">The sequence shown here is derived from an EMBL/GenBank/DDBJ whole genome shotgun (WGS) entry which is preliminary data.</text>
</comment>
<proteinExistence type="predicted"/>
<dbReference type="Gene3D" id="3.10.20.90">
    <property type="entry name" value="Phosphatidylinositol 3-kinase Catalytic Subunit, Chain A, domain 1"/>
    <property type="match status" value="1"/>
</dbReference>
<dbReference type="EMBL" id="PQFF01000012">
    <property type="protein sequence ID" value="RHZ89411.1"/>
    <property type="molecule type" value="Genomic_DNA"/>
</dbReference>
<organism evidence="2 3">
    <name type="scientific">Diversispora epigaea</name>
    <dbReference type="NCBI Taxonomy" id="1348612"/>
    <lineage>
        <taxon>Eukaryota</taxon>
        <taxon>Fungi</taxon>
        <taxon>Fungi incertae sedis</taxon>
        <taxon>Mucoromycota</taxon>
        <taxon>Glomeromycotina</taxon>
        <taxon>Glomeromycetes</taxon>
        <taxon>Diversisporales</taxon>
        <taxon>Diversisporaceae</taxon>
        <taxon>Diversispora</taxon>
    </lineage>
</organism>
<dbReference type="Pfam" id="PF00564">
    <property type="entry name" value="PB1"/>
    <property type="match status" value="1"/>
</dbReference>
<dbReference type="Proteomes" id="UP000266861">
    <property type="component" value="Unassembled WGS sequence"/>
</dbReference>
<evidence type="ECO:0000259" key="1">
    <source>
        <dbReference type="PROSITE" id="PS51745"/>
    </source>
</evidence>
<gene>
    <name evidence="2" type="ORF">Glove_14g8</name>
</gene>
<dbReference type="CDD" id="cd05992">
    <property type="entry name" value="PB1"/>
    <property type="match status" value="1"/>
</dbReference>
<dbReference type="AlphaFoldDB" id="A0A397JNA7"/>
<dbReference type="InterPro" id="IPR053793">
    <property type="entry name" value="PB1-like"/>
</dbReference>
<dbReference type="InterPro" id="IPR000270">
    <property type="entry name" value="PB1_dom"/>
</dbReference>
<name>A0A397JNA7_9GLOM</name>
<accession>A0A397JNA7</accession>
<dbReference type="PROSITE" id="PS51745">
    <property type="entry name" value="PB1"/>
    <property type="match status" value="1"/>
</dbReference>
<keyword evidence="3" id="KW-1185">Reference proteome</keyword>
<feature type="domain" description="PB1" evidence="1">
    <location>
        <begin position="3"/>
        <end position="86"/>
    </location>
</feature>
<dbReference type="SUPFAM" id="SSF54277">
    <property type="entry name" value="CAD &amp; PB1 domains"/>
    <property type="match status" value="1"/>
</dbReference>
<protein>
    <recommendedName>
        <fullName evidence="1">PB1 domain-containing protein</fullName>
    </recommendedName>
</protein>
<evidence type="ECO:0000313" key="2">
    <source>
        <dbReference type="EMBL" id="RHZ89411.1"/>
    </source>
</evidence>
<sequence length="204" mass="23931">MSQVTFKISTIPPYSITRRFSIPTSNISWFKFETKVREIFQINPSIPIGITYTDEEGDEITFSSEVEFQEIFAALKSQYRLVRENKRLTAIYNNDRNKLIRSRSIKNSVIRDNVVKSEDVDLRRDGDHYIDVMENVNNTEIKATENIENTEDIKCEENIHENSTNYHSHTVIKNEVKVIKFGLLIFYPEKREKVEKRSTVCAQQ</sequence>